<dbReference type="InterPro" id="IPR007138">
    <property type="entry name" value="ABM_dom"/>
</dbReference>
<dbReference type="Pfam" id="PF03992">
    <property type="entry name" value="ABM"/>
    <property type="match status" value="1"/>
</dbReference>
<dbReference type="SUPFAM" id="SSF54909">
    <property type="entry name" value="Dimeric alpha+beta barrel"/>
    <property type="match status" value="1"/>
</dbReference>
<evidence type="ECO:0000313" key="2">
    <source>
        <dbReference type="EMBL" id="TMJ09900.1"/>
    </source>
</evidence>
<dbReference type="AlphaFoldDB" id="A0A537LPI1"/>
<gene>
    <name evidence="2" type="ORF">E6G99_01890</name>
</gene>
<feature type="domain" description="ABM" evidence="1">
    <location>
        <begin position="2"/>
        <end position="91"/>
    </location>
</feature>
<accession>A0A537LPI1</accession>
<evidence type="ECO:0000313" key="3">
    <source>
        <dbReference type="Proteomes" id="UP000318661"/>
    </source>
</evidence>
<keyword evidence="2" id="KW-0560">Oxidoreductase</keyword>
<dbReference type="Gene3D" id="3.30.70.100">
    <property type="match status" value="1"/>
</dbReference>
<dbReference type="InterPro" id="IPR011008">
    <property type="entry name" value="Dimeric_a/b-barrel"/>
</dbReference>
<organism evidence="2 3">
    <name type="scientific">Candidatus Segetimicrobium genomatis</name>
    <dbReference type="NCBI Taxonomy" id="2569760"/>
    <lineage>
        <taxon>Bacteria</taxon>
        <taxon>Bacillati</taxon>
        <taxon>Candidatus Sysuimicrobiota</taxon>
        <taxon>Candidatus Sysuimicrobiia</taxon>
        <taxon>Candidatus Sysuimicrobiales</taxon>
        <taxon>Candidatus Segetimicrobiaceae</taxon>
        <taxon>Candidatus Segetimicrobium</taxon>
    </lineage>
</organism>
<comment type="caution">
    <text evidence="2">The sequence shown here is derived from an EMBL/GenBank/DDBJ whole genome shotgun (WGS) entry which is preliminary data.</text>
</comment>
<dbReference type="GO" id="GO:0004497">
    <property type="term" value="F:monooxygenase activity"/>
    <property type="evidence" value="ECO:0007669"/>
    <property type="project" value="UniProtKB-KW"/>
</dbReference>
<keyword evidence="2" id="KW-0503">Monooxygenase</keyword>
<protein>
    <submittedName>
        <fullName evidence="2">Antibiotic biosynthesis monooxygenase</fullName>
    </submittedName>
</protein>
<proteinExistence type="predicted"/>
<evidence type="ECO:0000259" key="1">
    <source>
        <dbReference type="PROSITE" id="PS51725"/>
    </source>
</evidence>
<dbReference type="EMBL" id="VBAJ01000032">
    <property type="protein sequence ID" value="TMJ09900.1"/>
    <property type="molecule type" value="Genomic_DNA"/>
</dbReference>
<dbReference type="Proteomes" id="UP000318661">
    <property type="component" value="Unassembled WGS sequence"/>
</dbReference>
<name>A0A537LPI1_9BACT</name>
<dbReference type="PROSITE" id="PS51725">
    <property type="entry name" value="ABM"/>
    <property type="match status" value="1"/>
</dbReference>
<reference evidence="2 3" key="1">
    <citation type="journal article" date="2019" name="Nat. Microbiol.">
        <title>Mediterranean grassland soil C-N compound turnover is dependent on rainfall and depth, and is mediated by genomically divergent microorganisms.</title>
        <authorList>
            <person name="Diamond S."/>
            <person name="Andeer P.F."/>
            <person name="Li Z."/>
            <person name="Crits-Christoph A."/>
            <person name="Burstein D."/>
            <person name="Anantharaman K."/>
            <person name="Lane K.R."/>
            <person name="Thomas B.C."/>
            <person name="Pan C."/>
            <person name="Northen T.R."/>
            <person name="Banfield J.F."/>
        </authorList>
    </citation>
    <scope>NUCLEOTIDE SEQUENCE [LARGE SCALE GENOMIC DNA]</scope>
    <source>
        <strain evidence="2">NP_2</strain>
    </source>
</reference>
<sequence length="102" mass="11208">MIRTILRMTVHPGGEAEFERRFADLDVLGAAARVAGLRSGELLRPHGGGPYVVTATWDTPEAYQAWRDSAARKEVGAGLDPFVALSPDPEIYDVCHVHPLRR</sequence>